<reference evidence="2" key="1">
    <citation type="submission" date="2022-02" db="EMBL/GenBank/DDBJ databases">
        <authorList>
            <person name="Santini S."/>
            <person name="Jourda C."/>
            <person name="Belahbib H."/>
            <person name="Rocher C."/>
            <person name="Selva M."/>
            <person name="Borchiellini C."/>
            <person name="Renard E."/>
        </authorList>
    </citation>
    <scope>NUCLEOTIDE SEQUENCE</scope>
    <source>
        <strain evidence="2">SPO-2</strain>
    </source>
</reference>
<organism evidence="2 5">
    <name type="scientific">Oopsacas minuta</name>
    <dbReference type="NCBI Taxonomy" id="111878"/>
    <lineage>
        <taxon>Eukaryota</taxon>
        <taxon>Metazoa</taxon>
        <taxon>Porifera</taxon>
        <taxon>Hexactinellida</taxon>
        <taxon>Hexasterophora</taxon>
        <taxon>Lyssacinosida</taxon>
        <taxon>Leucopsacidae</taxon>
        <taxon>Oopsacas</taxon>
    </lineage>
</organism>
<protein>
    <submittedName>
        <fullName evidence="2">Uncharacterized protein</fullName>
    </submittedName>
</protein>
<dbReference type="Proteomes" id="UP001165289">
    <property type="component" value="Unassembled WGS sequence"/>
</dbReference>
<evidence type="ECO:0000313" key="4">
    <source>
        <dbReference type="EMBL" id="KAI6651926.1"/>
    </source>
</evidence>
<comment type="caution">
    <text evidence="2">The sequence shown here is derived from an EMBL/GenBank/DDBJ whole genome shotgun (WGS) entry which is preliminary data.</text>
</comment>
<gene>
    <name evidence="2" type="ORF">LOD99_4784</name>
    <name evidence="3" type="ORF">LOD99_4794</name>
    <name evidence="4" type="ORF">LOD99_4805</name>
</gene>
<sequence length="135" mass="15559">MELEAMQRQSEQEDEEEILPIKKFDTKMMAEGFSLIEEALAIFENQDPNDERFSKVATSVRDSFQCYRIIYNEKKRKTTQTSLGQFFKKRDDPRENIKSVVENLLENVEAMPSNICVSSPLPSSLYDPSDVDGPL</sequence>
<accession>A0AAV7JU48</accession>
<keyword evidence="5" id="KW-1185">Reference proteome</keyword>
<evidence type="ECO:0000313" key="3">
    <source>
        <dbReference type="EMBL" id="KAI6651915.1"/>
    </source>
</evidence>
<reference evidence="2 5" key="2">
    <citation type="journal article" date="2023" name="BMC Biol.">
        <title>The compact genome of the sponge Oopsacas minuta (Hexactinellida) is lacking key metazoan core genes.</title>
        <authorList>
            <person name="Santini S."/>
            <person name="Schenkelaars Q."/>
            <person name="Jourda C."/>
            <person name="Duchesne M."/>
            <person name="Belahbib H."/>
            <person name="Rocher C."/>
            <person name="Selva M."/>
            <person name="Riesgo A."/>
            <person name="Vervoort M."/>
            <person name="Leys S.P."/>
            <person name="Kodjabachian L."/>
            <person name="Le Bivic A."/>
            <person name="Borchiellini C."/>
            <person name="Claverie J.M."/>
            <person name="Renard E."/>
        </authorList>
    </citation>
    <scope>NUCLEOTIDE SEQUENCE [LARGE SCALE GENOMIC DNA]</scope>
    <source>
        <strain evidence="2">SPO-2</strain>
    </source>
</reference>
<dbReference type="EMBL" id="JAKMXF010000301">
    <property type="protein sequence ID" value="KAI6651926.1"/>
    <property type="molecule type" value="Genomic_DNA"/>
</dbReference>
<proteinExistence type="predicted"/>
<feature type="region of interest" description="Disordered" evidence="1">
    <location>
        <begin position="116"/>
        <end position="135"/>
    </location>
</feature>
<evidence type="ECO:0000313" key="2">
    <source>
        <dbReference type="EMBL" id="KAI6651905.1"/>
    </source>
</evidence>
<evidence type="ECO:0000313" key="5">
    <source>
        <dbReference type="Proteomes" id="UP001165289"/>
    </source>
</evidence>
<dbReference type="AlphaFoldDB" id="A0AAV7JU48"/>
<name>A0AAV7JU48_9METZ</name>
<dbReference type="EMBL" id="JAKMXF010000301">
    <property type="protein sequence ID" value="KAI6651905.1"/>
    <property type="molecule type" value="Genomic_DNA"/>
</dbReference>
<feature type="compositionally biased region" description="Low complexity" evidence="1">
    <location>
        <begin position="117"/>
        <end position="135"/>
    </location>
</feature>
<dbReference type="EMBL" id="JAKMXF010000301">
    <property type="protein sequence ID" value="KAI6651915.1"/>
    <property type="molecule type" value="Genomic_DNA"/>
</dbReference>
<evidence type="ECO:0000256" key="1">
    <source>
        <dbReference type="SAM" id="MobiDB-lite"/>
    </source>
</evidence>